<evidence type="ECO:0000259" key="6">
    <source>
        <dbReference type="PROSITE" id="PS50072"/>
    </source>
</evidence>
<organism evidence="7">
    <name type="scientific">Streptomyces sp. R39</name>
    <dbReference type="NCBI Taxonomy" id="3238631"/>
    <lineage>
        <taxon>Bacteria</taxon>
        <taxon>Bacillati</taxon>
        <taxon>Actinomycetota</taxon>
        <taxon>Actinomycetes</taxon>
        <taxon>Kitasatosporales</taxon>
        <taxon>Streptomycetaceae</taxon>
        <taxon>Streptomyces</taxon>
    </lineage>
</organism>
<dbReference type="GO" id="GO:0003755">
    <property type="term" value="F:peptidyl-prolyl cis-trans isomerase activity"/>
    <property type="evidence" value="ECO:0007669"/>
    <property type="project" value="UniProtKB-UniRule"/>
</dbReference>
<reference evidence="7" key="1">
    <citation type="submission" date="2024-07" db="EMBL/GenBank/DDBJ databases">
        <authorList>
            <person name="Yu S.T."/>
        </authorList>
    </citation>
    <scope>NUCLEOTIDE SEQUENCE</scope>
    <source>
        <strain evidence="7">R39</strain>
    </source>
</reference>
<dbReference type="CDD" id="cd00317">
    <property type="entry name" value="cyclophilin"/>
    <property type="match status" value="1"/>
</dbReference>
<dbReference type="PIRSF" id="PIRSF001467">
    <property type="entry name" value="Peptidylpro_ismrse"/>
    <property type="match status" value="1"/>
</dbReference>
<dbReference type="EC" id="5.2.1.8" evidence="5"/>
<dbReference type="InterPro" id="IPR029000">
    <property type="entry name" value="Cyclophilin-like_dom_sf"/>
</dbReference>
<dbReference type="Gene3D" id="2.40.100.10">
    <property type="entry name" value="Cyclophilin-like"/>
    <property type="match status" value="1"/>
</dbReference>
<proteinExistence type="inferred from homology"/>
<comment type="similarity">
    <text evidence="2 5">Belongs to the cyclophilin-type PPIase family.</text>
</comment>
<name>A0AB39R700_9ACTN</name>
<feature type="domain" description="PPIase cyclophilin-type" evidence="6">
    <location>
        <begin position="1"/>
        <end position="150"/>
    </location>
</feature>
<sequence length="155" mass="16645">MFPESAPETVASFSGLARGTWTWRDPRTGELGFGPLYSGTIFHCVVAGLMIQGGDPQGDGTGGPGWEFPDEIDPAVNFDRPYMVAMTTTAPDTVGSQFFITLRPAPHLNGRHTIIGEVIQGQEVVDAIAKIPTGNKGRPITDVVVQFIQIHGHQT</sequence>
<evidence type="ECO:0000313" key="7">
    <source>
        <dbReference type="EMBL" id="XDQ49505.1"/>
    </source>
</evidence>
<dbReference type="SUPFAM" id="SSF50891">
    <property type="entry name" value="Cyclophilin-like"/>
    <property type="match status" value="1"/>
</dbReference>
<dbReference type="InterPro" id="IPR024936">
    <property type="entry name" value="Cyclophilin-type_PPIase"/>
</dbReference>
<protein>
    <recommendedName>
        <fullName evidence="5">Peptidyl-prolyl cis-trans isomerase</fullName>
        <shortName evidence="5">PPIase</shortName>
        <ecNumber evidence="5">5.2.1.8</ecNumber>
    </recommendedName>
</protein>
<evidence type="ECO:0000256" key="2">
    <source>
        <dbReference type="ARBA" id="ARBA00007365"/>
    </source>
</evidence>
<dbReference type="InterPro" id="IPR044666">
    <property type="entry name" value="Cyclophilin_A-like"/>
</dbReference>
<keyword evidence="4 5" id="KW-0413">Isomerase</keyword>
<evidence type="ECO:0000256" key="4">
    <source>
        <dbReference type="ARBA" id="ARBA00023235"/>
    </source>
</evidence>
<dbReference type="RefSeq" id="WP_369228122.1">
    <property type="nucleotide sequence ID" value="NZ_CP163441.1"/>
</dbReference>
<evidence type="ECO:0000256" key="1">
    <source>
        <dbReference type="ARBA" id="ARBA00002388"/>
    </source>
</evidence>
<comment type="function">
    <text evidence="1 5">PPIases accelerate the folding of proteins. It catalyzes the cis-trans isomerization of proline imidic peptide bonds in oligopeptides.</text>
</comment>
<dbReference type="Pfam" id="PF00160">
    <property type="entry name" value="Pro_isomerase"/>
    <property type="match status" value="1"/>
</dbReference>
<evidence type="ECO:0000256" key="3">
    <source>
        <dbReference type="ARBA" id="ARBA00023110"/>
    </source>
</evidence>
<dbReference type="AlphaFoldDB" id="A0AB39R700"/>
<comment type="catalytic activity">
    <reaction evidence="5">
        <text>[protein]-peptidylproline (omega=180) = [protein]-peptidylproline (omega=0)</text>
        <dbReference type="Rhea" id="RHEA:16237"/>
        <dbReference type="Rhea" id="RHEA-COMP:10747"/>
        <dbReference type="Rhea" id="RHEA-COMP:10748"/>
        <dbReference type="ChEBI" id="CHEBI:83833"/>
        <dbReference type="ChEBI" id="CHEBI:83834"/>
        <dbReference type="EC" id="5.2.1.8"/>
    </reaction>
</comment>
<accession>A0AB39R700</accession>
<gene>
    <name evidence="7" type="ORF">AB5J52_13685</name>
</gene>
<dbReference type="InterPro" id="IPR002130">
    <property type="entry name" value="Cyclophilin-type_PPIase_dom"/>
</dbReference>
<dbReference type="EMBL" id="CP163441">
    <property type="protein sequence ID" value="XDQ49505.1"/>
    <property type="molecule type" value="Genomic_DNA"/>
</dbReference>
<evidence type="ECO:0000256" key="5">
    <source>
        <dbReference type="RuleBase" id="RU363019"/>
    </source>
</evidence>
<dbReference type="PRINTS" id="PR00153">
    <property type="entry name" value="CSAPPISMRASE"/>
</dbReference>
<dbReference type="PANTHER" id="PTHR45625">
    <property type="entry name" value="PEPTIDYL-PROLYL CIS-TRANS ISOMERASE-RELATED"/>
    <property type="match status" value="1"/>
</dbReference>
<dbReference type="PANTHER" id="PTHR45625:SF4">
    <property type="entry name" value="PEPTIDYLPROLYL ISOMERASE DOMAIN AND WD REPEAT-CONTAINING PROTEIN 1"/>
    <property type="match status" value="1"/>
</dbReference>
<dbReference type="PROSITE" id="PS50072">
    <property type="entry name" value="CSA_PPIASE_2"/>
    <property type="match status" value="1"/>
</dbReference>
<keyword evidence="3 5" id="KW-0697">Rotamase</keyword>